<dbReference type="Gene3D" id="3.20.20.70">
    <property type="entry name" value="Aldolase class I"/>
    <property type="match status" value="1"/>
</dbReference>
<evidence type="ECO:0000259" key="1">
    <source>
        <dbReference type="PROSITE" id="PS50844"/>
    </source>
</evidence>
<gene>
    <name evidence="2" type="ORF">CQ12_32155</name>
</gene>
<dbReference type="InterPro" id="IPR006190">
    <property type="entry name" value="SAF_AFP_Neu5Ac"/>
</dbReference>
<dbReference type="SUPFAM" id="SSF51269">
    <property type="entry name" value="AFP III-like domain"/>
    <property type="match status" value="1"/>
</dbReference>
<dbReference type="PANTHER" id="PTHR42966:SF1">
    <property type="entry name" value="SIALIC ACID SYNTHASE"/>
    <property type="match status" value="1"/>
</dbReference>
<dbReference type="GO" id="GO:0047444">
    <property type="term" value="F:N-acylneuraminate-9-phosphate synthase activity"/>
    <property type="evidence" value="ECO:0007669"/>
    <property type="project" value="TreeGrafter"/>
</dbReference>
<feature type="domain" description="AFP-like" evidence="1">
    <location>
        <begin position="308"/>
        <end position="360"/>
    </location>
</feature>
<dbReference type="SUPFAM" id="SSF51569">
    <property type="entry name" value="Aldolase"/>
    <property type="match status" value="1"/>
</dbReference>
<dbReference type="CDD" id="cd11615">
    <property type="entry name" value="SAF_NeuB_like"/>
    <property type="match status" value="1"/>
</dbReference>
<dbReference type="Proteomes" id="UP000050863">
    <property type="component" value="Unassembled WGS sequence"/>
</dbReference>
<dbReference type="InterPro" id="IPR013132">
    <property type="entry name" value="PseI/NeuA/B-like_N"/>
</dbReference>
<dbReference type="PROSITE" id="PS50844">
    <property type="entry name" value="AFP_LIKE"/>
    <property type="match status" value="1"/>
</dbReference>
<comment type="caution">
    <text evidence="2">The sequence shown here is derived from an EMBL/GenBank/DDBJ whole genome shotgun (WGS) entry which is preliminary data.</text>
</comment>
<sequence length="360" mass="38580">MHRRTLIIAEAGVNHNGDRARALALVEAAARAGADVVKFQSFRADKLATAEAAKASYQQATTGNAQSQLEMLRALELSEDDEESIAAVCAAAGITYMSTPFDADSATHLVRRIGVPTLKVGSGDLTNAPLLLHLARFRLPIILSTGMATLAEVEQALGVIAFGYLGDVHALPSPADFANLLLDRETWTELRARVTLLHCTTEYPADPRSINLRAMATLHDAFGLPVGFSDHSRGIHIAAAAVALGAAVIEKHLTLDRNLPGPDHRASIEPDEMAAMIASIRDVEVALGDGRKVPAPEEIPNRAVARRSLVAIRVVRAGERFTEDNLGVKRPGDGIPPIEYWSYLGKAAQRDYAANEALEP</sequence>
<dbReference type="Gene3D" id="3.90.1210.10">
    <property type="entry name" value="Antifreeze-like/N-acetylneuraminic acid synthase C-terminal domain"/>
    <property type="match status" value="1"/>
</dbReference>
<dbReference type="InterPro" id="IPR051690">
    <property type="entry name" value="PseI-like"/>
</dbReference>
<dbReference type="InterPro" id="IPR036732">
    <property type="entry name" value="AFP_Neu5c_C_sf"/>
</dbReference>
<dbReference type="InterPro" id="IPR013785">
    <property type="entry name" value="Aldolase_TIM"/>
</dbReference>
<dbReference type="InterPro" id="IPR013974">
    <property type="entry name" value="SAF"/>
</dbReference>
<dbReference type="EMBL" id="LLXZ01000108">
    <property type="protein sequence ID" value="KRR06772.1"/>
    <property type="molecule type" value="Genomic_DNA"/>
</dbReference>
<evidence type="ECO:0000313" key="2">
    <source>
        <dbReference type="EMBL" id="KRR06772.1"/>
    </source>
</evidence>
<protein>
    <submittedName>
        <fullName evidence="2">N-acetylneuraminate synthase</fullName>
    </submittedName>
</protein>
<dbReference type="OrthoDB" id="9781701at2"/>
<name>A0A0R3LG62_9BRAD</name>
<organism evidence="2 3">
    <name type="scientific">Bradyrhizobium jicamae</name>
    <dbReference type="NCBI Taxonomy" id="280332"/>
    <lineage>
        <taxon>Bacteria</taxon>
        <taxon>Pseudomonadati</taxon>
        <taxon>Pseudomonadota</taxon>
        <taxon>Alphaproteobacteria</taxon>
        <taxon>Hyphomicrobiales</taxon>
        <taxon>Nitrobacteraceae</taxon>
        <taxon>Bradyrhizobium</taxon>
    </lineage>
</organism>
<dbReference type="STRING" id="280332.CQ12_32155"/>
<dbReference type="Pfam" id="PF08666">
    <property type="entry name" value="SAF"/>
    <property type="match status" value="1"/>
</dbReference>
<dbReference type="AlphaFoldDB" id="A0A0R3LG62"/>
<dbReference type="NCBIfam" id="TIGR03569">
    <property type="entry name" value="NeuB_NnaB"/>
    <property type="match status" value="1"/>
</dbReference>
<dbReference type="Pfam" id="PF03102">
    <property type="entry name" value="NeuB"/>
    <property type="match status" value="1"/>
</dbReference>
<keyword evidence="3" id="KW-1185">Reference proteome</keyword>
<dbReference type="InterPro" id="IPR020007">
    <property type="entry name" value="NeuB/NeuA"/>
</dbReference>
<proteinExistence type="predicted"/>
<dbReference type="RefSeq" id="WP_057836595.1">
    <property type="nucleotide sequence ID" value="NZ_LLXZ01000108.1"/>
</dbReference>
<dbReference type="GO" id="GO:0016051">
    <property type="term" value="P:carbohydrate biosynthetic process"/>
    <property type="evidence" value="ECO:0007669"/>
    <property type="project" value="InterPro"/>
</dbReference>
<evidence type="ECO:0000313" key="3">
    <source>
        <dbReference type="Proteomes" id="UP000050863"/>
    </source>
</evidence>
<accession>A0A0R3LG62</accession>
<dbReference type="PANTHER" id="PTHR42966">
    <property type="entry name" value="N-ACETYLNEURAMINATE SYNTHASE"/>
    <property type="match status" value="1"/>
</dbReference>
<reference evidence="2 3" key="1">
    <citation type="submission" date="2014-03" db="EMBL/GenBank/DDBJ databases">
        <title>Bradyrhizobium valentinum sp. nov., isolated from effective nodules of Lupinus mariae-josephae, a lupine endemic of basic-lime soils in Eastern Spain.</title>
        <authorList>
            <person name="Duran D."/>
            <person name="Rey L."/>
            <person name="Navarro A."/>
            <person name="Busquets A."/>
            <person name="Imperial J."/>
            <person name="Ruiz-Argueso T."/>
        </authorList>
    </citation>
    <scope>NUCLEOTIDE SEQUENCE [LARGE SCALE GENOMIC DNA]</scope>
    <source>
        <strain evidence="2 3">PAC68</strain>
    </source>
</reference>
<dbReference type="InterPro" id="IPR057736">
    <property type="entry name" value="SAF_PseI/NeuA/NeuB"/>
</dbReference>